<proteinExistence type="predicted"/>
<reference evidence="2 3" key="1">
    <citation type="submission" date="2018-08" db="EMBL/GenBank/DDBJ databases">
        <title>Paraburkholderia sp. DHOM06 isolated from forest soil.</title>
        <authorList>
            <person name="Gao Z.-H."/>
            <person name="Qiu L.-H."/>
        </authorList>
    </citation>
    <scope>NUCLEOTIDE SEQUENCE [LARGE SCALE GENOMIC DNA]</scope>
    <source>
        <strain evidence="2 3">DHOM06</strain>
    </source>
</reference>
<dbReference type="Proteomes" id="UP000256838">
    <property type="component" value="Unassembled WGS sequence"/>
</dbReference>
<dbReference type="InterPro" id="IPR016181">
    <property type="entry name" value="Acyl_CoA_acyltransferase"/>
</dbReference>
<dbReference type="PANTHER" id="PTHR43441:SF11">
    <property type="entry name" value="RIBOSOMAL-PROTEIN-SERINE ACETYLTRANSFERASE"/>
    <property type="match status" value="1"/>
</dbReference>
<comment type="caution">
    <text evidence="2">The sequence shown here is derived from an EMBL/GenBank/DDBJ whole genome shotgun (WGS) entry which is preliminary data.</text>
</comment>
<feature type="domain" description="N-acetyltransferase" evidence="1">
    <location>
        <begin position="12"/>
        <end position="173"/>
    </location>
</feature>
<accession>A0A3D8JX32</accession>
<name>A0A3D8JX32_9BURK</name>
<dbReference type="EMBL" id="QRGA01000009">
    <property type="protein sequence ID" value="RDU97678.1"/>
    <property type="molecule type" value="Genomic_DNA"/>
</dbReference>
<sequence length="189" mass="21235">MDSFPLLATSRLSLREILPDDARALFAVHSDAEGMRWFGTDPMTQLSDAERMVQVFANLRSGGSGFRWAIERREDKAFLGTCGLFRWNRGWRSCTVGYELARSARGQGYMREALCAAIGYGIETMQLNRVEAQVHPENEPSIKTLETLGFAREGYLRQAGYWHGAYHDLLQFALIRTDFTASAASAGDR</sequence>
<dbReference type="PANTHER" id="PTHR43441">
    <property type="entry name" value="RIBOSOMAL-PROTEIN-SERINE ACETYLTRANSFERASE"/>
    <property type="match status" value="1"/>
</dbReference>
<dbReference type="SUPFAM" id="SSF55729">
    <property type="entry name" value="Acyl-CoA N-acyltransferases (Nat)"/>
    <property type="match status" value="1"/>
</dbReference>
<dbReference type="InterPro" id="IPR000182">
    <property type="entry name" value="GNAT_dom"/>
</dbReference>
<gene>
    <name evidence="2" type="ORF">DWV00_17565</name>
</gene>
<dbReference type="GO" id="GO:0005737">
    <property type="term" value="C:cytoplasm"/>
    <property type="evidence" value="ECO:0007669"/>
    <property type="project" value="TreeGrafter"/>
</dbReference>
<protein>
    <submittedName>
        <fullName evidence="2">N-acetyltransferase</fullName>
    </submittedName>
</protein>
<dbReference type="OrthoDB" id="9801669at2"/>
<keyword evidence="2" id="KW-0808">Transferase</keyword>
<evidence type="ECO:0000259" key="1">
    <source>
        <dbReference type="PROSITE" id="PS51186"/>
    </source>
</evidence>
<dbReference type="InterPro" id="IPR051908">
    <property type="entry name" value="Ribosomal_N-acetyltransferase"/>
</dbReference>
<dbReference type="Gene3D" id="3.40.630.30">
    <property type="match status" value="1"/>
</dbReference>
<organism evidence="2 3">
    <name type="scientific">Trinickia dinghuensis</name>
    <dbReference type="NCBI Taxonomy" id="2291023"/>
    <lineage>
        <taxon>Bacteria</taxon>
        <taxon>Pseudomonadati</taxon>
        <taxon>Pseudomonadota</taxon>
        <taxon>Betaproteobacteria</taxon>
        <taxon>Burkholderiales</taxon>
        <taxon>Burkholderiaceae</taxon>
        <taxon>Trinickia</taxon>
    </lineage>
</organism>
<dbReference type="GO" id="GO:1990189">
    <property type="term" value="F:protein N-terminal-serine acetyltransferase activity"/>
    <property type="evidence" value="ECO:0007669"/>
    <property type="project" value="TreeGrafter"/>
</dbReference>
<keyword evidence="3" id="KW-1185">Reference proteome</keyword>
<dbReference type="Pfam" id="PF13302">
    <property type="entry name" value="Acetyltransf_3"/>
    <property type="match status" value="1"/>
</dbReference>
<evidence type="ECO:0000313" key="3">
    <source>
        <dbReference type="Proteomes" id="UP000256838"/>
    </source>
</evidence>
<dbReference type="PROSITE" id="PS51186">
    <property type="entry name" value="GNAT"/>
    <property type="match status" value="1"/>
</dbReference>
<dbReference type="AlphaFoldDB" id="A0A3D8JX32"/>
<dbReference type="GO" id="GO:0008999">
    <property type="term" value="F:protein-N-terminal-alanine acetyltransferase activity"/>
    <property type="evidence" value="ECO:0007669"/>
    <property type="project" value="TreeGrafter"/>
</dbReference>
<evidence type="ECO:0000313" key="2">
    <source>
        <dbReference type="EMBL" id="RDU97678.1"/>
    </source>
</evidence>